<sequence length="120" mass="13004">MAADVVALLAALGHRRAAVVGHDRGGYVAMRAALDHPDRAADDADLAAGRRIGCPTLFCWSERDDMVELYGDPAAIWRRWAPDLRTASIDSGHHMAEEAPGELAAVLADFLGDDRLSRPW</sequence>
<dbReference type="PANTHER" id="PTHR43194:SF2">
    <property type="entry name" value="PEROXISOMAL MEMBRANE PROTEIN LPX1"/>
    <property type="match status" value="1"/>
</dbReference>
<proteinExistence type="predicted"/>
<reference evidence="3" key="1">
    <citation type="submission" date="2016-06" db="EMBL/GenBank/DDBJ databases">
        <authorList>
            <person name="Varghese N."/>
            <person name="Submissions Spin"/>
        </authorList>
    </citation>
    <scope>NUCLEOTIDE SEQUENCE [LARGE SCALE GENOMIC DNA]</scope>
    <source>
        <strain evidence="3">DSM 44830</strain>
    </source>
</reference>
<feature type="domain" description="AB hydrolase-1" evidence="1">
    <location>
        <begin position="1"/>
        <end position="39"/>
    </location>
</feature>
<dbReference type="EMBL" id="FMCX01000004">
    <property type="protein sequence ID" value="SCF23536.1"/>
    <property type="molecule type" value="Genomic_DNA"/>
</dbReference>
<dbReference type="Gene3D" id="3.40.50.1820">
    <property type="entry name" value="alpha/beta hydrolase"/>
    <property type="match status" value="2"/>
</dbReference>
<dbReference type="PANTHER" id="PTHR43194">
    <property type="entry name" value="HYDROLASE ALPHA/BETA FOLD FAMILY"/>
    <property type="match status" value="1"/>
</dbReference>
<evidence type="ECO:0000313" key="3">
    <source>
        <dbReference type="Proteomes" id="UP000199504"/>
    </source>
</evidence>
<gene>
    <name evidence="2" type="ORF">GA0070564_104330</name>
</gene>
<dbReference type="SUPFAM" id="SSF53474">
    <property type="entry name" value="alpha/beta-Hydrolases"/>
    <property type="match status" value="1"/>
</dbReference>
<accession>A0A1C4YS92</accession>
<dbReference type="InterPro" id="IPR029058">
    <property type="entry name" value="AB_hydrolase_fold"/>
</dbReference>
<dbReference type="Pfam" id="PF00561">
    <property type="entry name" value="Abhydrolase_1"/>
    <property type="match status" value="1"/>
</dbReference>
<name>A0A1C4YS92_9ACTN</name>
<dbReference type="Proteomes" id="UP000199504">
    <property type="component" value="Unassembled WGS sequence"/>
</dbReference>
<evidence type="ECO:0000259" key="1">
    <source>
        <dbReference type="Pfam" id="PF00561"/>
    </source>
</evidence>
<evidence type="ECO:0000313" key="2">
    <source>
        <dbReference type="EMBL" id="SCF23536.1"/>
    </source>
</evidence>
<dbReference type="InterPro" id="IPR050228">
    <property type="entry name" value="Carboxylesterase_BioH"/>
</dbReference>
<organism evidence="2 3">
    <name type="scientific">Micromonospora mirobrigensis</name>
    <dbReference type="NCBI Taxonomy" id="262898"/>
    <lineage>
        <taxon>Bacteria</taxon>
        <taxon>Bacillati</taxon>
        <taxon>Actinomycetota</taxon>
        <taxon>Actinomycetes</taxon>
        <taxon>Micromonosporales</taxon>
        <taxon>Micromonosporaceae</taxon>
        <taxon>Micromonospora</taxon>
    </lineage>
</organism>
<dbReference type="AlphaFoldDB" id="A0A1C4YS92"/>
<keyword evidence="3" id="KW-1185">Reference proteome</keyword>
<dbReference type="STRING" id="262898.GA0070564_104330"/>
<dbReference type="GO" id="GO:0016787">
    <property type="term" value="F:hydrolase activity"/>
    <property type="evidence" value="ECO:0007669"/>
    <property type="project" value="UniProtKB-KW"/>
</dbReference>
<keyword evidence="2" id="KW-0378">Hydrolase</keyword>
<dbReference type="InterPro" id="IPR000073">
    <property type="entry name" value="AB_hydrolase_1"/>
</dbReference>
<protein>
    <submittedName>
        <fullName evidence="2">Alpha/beta hydrolase family protein</fullName>
    </submittedName>
</protein>